<dbReference type="RefSeq" id="WP_010567150.1">
    <property type="nucleotide sequence ID" value="NZ_FUYI01000022.1"/>
</dbReference>
<evidence type="ECO:0000256" key="1">
    <source>
        <dbReference type="SAM" id="Phobius"/>
    </source>
</evidence>
<proteinExistence type="predicted"/>
<accession>A0A5C5Q6L7</accession>
<evidence type="ECO:0000313" key="5">
    <source>
        <dbReference type="Proteomes" id="UP000317951"/>
    </source>
</evidence>
<keyword evidence="1" id="KW-1133">Transmembrane helix</keyword>
<name>A0A5C5Q6L7_9PSED</name>
<reference evidence="3 5" key="2">
    <citation type="submission" date="2019-06" db="EMBL/GenBank/DDBJ databases">
        <title>Pseudomonas bimorpha sp. nov. isolated from bovine raw milk and skim milk concentrate.</title>
        <authorList>
            <person name="Hofmann K."/>
            <person name="Huptas C."/>
            <person name="Doll E."/>
            <person name="Scherer S."/>
            <person name="Wenning M."/>
        </authorList>
    </citation>
    <scope>NUCLEOTIDE SEQUENCE [LARGE SCALE GENOMIC DNA]</scope>
    <source>
        <strain evidence="3 5">DSM 17835</strain>
    </source>
</reference>
<dbReference type="InterPro" id="IPR016024">
    <property type="entry name" value="ARM-type_fold"/>
</dbReference>
<dbReference type="GeneID" id="78555717"/>
<keyword evidence="4" id="KW-1185">Reference proteome</keyword>
<feature type="transmembrane region" description="Helical" evidence="1">
    <location>
        <begin position="29"/>
        <end position="53"/>
    </location>
</feature>
<evidence type="ECO:0000313" key="4">
    <source>
        <dbReference type="Proteomes" id="UP000182858"/>
    </source>
</evidence>
<dbReference type="Proteomes" id="UP000317951">
    <property type="component" value="Unassembled WGS sequence"/>
</dbReference>
<dbReference type="Proteomes" id="UP000182858">
    <property type="component" value="Chromosome I"/>
</dbReference>
<keyword evidence="1" id="KW-0472">Membrane</keyword>
<dbReference type="EMBL" id="LT629689">
    <property type="protein sequence ID" value="SDF91469.1"/>
    <property type="molecule type" value="Genomic_DNA"/>
</dbReference>
<evidence type="ECO:0000313" key="2">
    <source>
        <dbReference type="EMBL" id="SDF91469.1"/>
    </source>
</evidence>
<keyword evidence="1" id="KW-0812">Transmembrane</keyword>
<dbReference type="OrthoDB" id="5393896at2"/>
<organism evidence="3 5">
    <name type="scientific">Pseudomonas extremaustralis</name>
    <dbReference type="NCBI Taxonomy" id="359110"/>
    <lineage>
        <taxon>Bacteria</taxon>
        <taxon>Pseudomonadati</taxon>
        <taxon>Pseudomonadota</taxon>
        <taxon>Gammaproteobacteria</taxon>
        <taxon>Pseudomonadales</taxon>
        <taxon>Pseudomonadaceae</taxon>
        <taxon>Pseudomonas</taxon>
    </lineage>
</organism>
<dbReference type="EMBL" id="VFET01000029">
    <property type="protein sequence ID" value="TWS01325.1"/>
    <property type="molecule type" value="Genomic_DNA"/>
</dbReference>
<dbReference type="Gene3D" id="1.25.10.10">
    <property type="entry name" value="Leucine-rich Repeat Variant"/>
    <property type="match status" value="1"/>
</dbReference>
<evidence type="ECO:0000313" key="3">
    <source>
        <dbReference type="EMBL" id="TWS01325.1"/>
    </source>
</evidence>
<dbReference type="AlphaFoldDB" id="A0A5C5Q6L7"/>
<reference evidence="2 4" key="1">
    <citation type="submission" date="2016-10" db="EMBL/GenBank/DDBJ databases">
        <authorList>
            <person name="Varghese N."/>
            <person name="Submissions S."/>
        </authorList>
    </citation>
    <scope>NUCLEOTIDE SEQUENCE [LARGE SCALE GENOMIC DNA]</scope>
    <source>
        <strain evidence="2 4">DSM 17835</strain>
    </source>
</reference>
<dbReference type="SUPFAM" id="SSF48371">
    <property type="entry name" value="ARM repeat"/>
    <property type="match status" value="1"/>
</dbReference>
<sequence>MISKWLFSGALLLEAGSWASLWLDAPQVHQLLVFTFSHGIACLMLCAAVWRLLPARYRAPLPWSPLFIFSLAFFVPVIGTLGVVASIFPALYLPRKRDEQAWQAVGIPSLPFRAQLQLHKPIFSDGGLQDVLRHAPDPDQRLSALLATRRMPGKEAVPILKLALGDPSDDVRLLAYSMLDKQESDINLHIQMALEQLAESRPRTAGPVHNMLARWYWELAYLGLAQGSVLEHVLSQAAEHAELGLAAGEGGELFLLAGRIALERGDNERAEVLLREAEANGMDLAQVLPFRAELAFEAGRYHEIPGLLASLPEKTRQRPPFAELVRSWNE</sequence>
<protein>
    <submittedName>
        <fullName evidence="3">HEAT repeat domain-containing protein</fullName>
    </submittedName>
</protein>
<dbReference type="InterPro" id="IPR011989">
    <property type="entry name" value="ARM-like"/>
</dbReference>
<gene>
    <name evidence="3" type="ORF">FIV36_25780</name>
    <name evidence="2" type="ORF">SAMN05216591_4350</name>
</gene>
<feature type="transmembrane region" description="Helical" evidence="1">
    <location>
        <begin position="65"/>
        <end position="93"/>
    </location>
</feature>